<protein>
    <recommendedName>
        <fullName evidence="2">CABIT domain-containing protein</fullName>
    </recommendedName>
</protein>
<evidence type="ECO:0000313" key="4">
    <source>
        <dbReference type="Proteomes" id="UP001374579"/>
    </source>
</evidence>
<reference evidence="3 4" key="1">
    <citation type="submission" date="2024-02" db="EMBL/GenBank/DDBJ databases">
        <title>Chromosome-scale genome assembly of the rough periwinkle Littorina saxatilis.</title>
        <authorList>
            <person name="De Jode A."/>
            <person name="Faria R."/>
            <person name="Formenti G."/>
            <person name="Sims Y."/>
            <person name="Smith T.P."/>
            <person name="Tracey A."/>
            <person name="Wood J.M.D."/>
            <person name="Zagrodzka Z.B."/>
            <person name="Johannesson K."/>
            <person name="Butlin R.K."/>
            <person name="Leder E.H."/>
        </authorList>
    </citation>
    <scope>NUCLEOTIDE SEQUENCE [LARGE SCALE GENOMIC DNA]</scope>
    <source>
        <strain evidence="3">Snail1</strain>
        <tissue evidence="3">Muscle</tissue>
    </source>
</reference>
<dbReference type="EMBL" id="JBAMIC010000011">
    <property type="protein sequence ID" value="KAK7100509.1"/>
    <property type="molecule type" value="Genomic_DNA"/>
</dbReference>
<evidence type="ECO:0000256" key="1">
    <source>
        <dbReference type="SAM" id="MobiDB-lite"/>
    </source>
</evidence>
<evidence type="ECO:0000313" key="3">
    <source>
        <dbReference type="EMBL" id="KAK7100509.1"/>
    </source>
</evidence>
<sequence length="412" mass="46342">MSSKPKPTRPRHKPRPRPRPRLFVPTPLPLPQTTMRAQWAPQHVTIEELLLDYKLPQIVQCRTPVLRSKDDGPPPPVRLDMPMILADQRTVRHLLARIVVYDQKNHAFNESKDSVVIPDDYDGNFLRLHSRTTKDKSHVQSLQDIAHDDTPAFLNLSNMTSFPAARSSRDKSHLIYTAGNVFLVDEPLPETTSANAEKAASVSAGGPGLSASLGSSRLKSATSSSSGRSANGLMRCLDERGLAVMVPTNQVGEMMTIQKSAEHQAKLSVKSSEIIATEQFPLLARFAYGKKQPRLTSFSKLFTLLDSFQETSIIACTIERSSIMLLEIPLASALQFEVALNRDELLTIPRMRNALEACRKQGAELSRDIKYKYKFSHRVQETSRRMMKMKEEDMPSATMRTRLRITESYVYI</sequence>
<dbReference type="Pfam" id="PF12736">
    <property type="entry name" value="CABIT"/>
    <property type="match status" value="1"/>
</dbReference>
<gene>
    <name evidence="3" type="ORF">V1264_023451</name>
</gene>
<feature type="domain" description="CABIT" evidence="2">
    <location>
        <begin position="94"/>
        <end position="343"/>
    </location>
</feature>
<keyword evidence="4" id="KW-1185">Reference proteome</keyword>
<proteinExistence type="predicted"/>
<organism evidence="3 4">
    <name type="scientific">Littorina saxatilis</name>
    <dbReference type="NCBI Taxonomy" id="31220"/>
    <lineage>
        <taxon>Eukaryota</taxon>
        <taxon>Metazoa</taxon>
        <taxon>Spiralia</taxon>
        <taxon>Lophotrochozoa</taxon>
        <taxon>Mollusca</taxon>
        <taxon>Gastropoda</taxon>
        <taxon>Caenogastropoda</taxon>
        <taxon>Littorinimorpha</taxon>
        <taxon>Littorinoidea</taxon>
        <taxon>Littorinidae</taxon>
        <taxon>Littorina</taxon>
    </lineage>
</organism>
<evidence type="ECO:0000259" key="2">
    <source>
        <dbReference type="Pfam" id="PF12736"/>
    </source>
</evidence>
<dbReference type="AlphaFoldDB" id="A0AAN9B9K3"/>
<name>A0AAN9B9K3_9CAEN</name>
<dbReference type="InterPro" id="IPR025946">
    <property type="entry name" value="CABIT_dom"/>
</dbReference>
<feature type="compositionally biased region" description="Basic residues" evidence="1">
    <location>
        <begin position="1"/>
        <end position="20"/>
    </location>
</feature>
<dbReference type="Proteomes" id="UP001374579">
    <property type="component" value="Unassembled WGS sequence"/>
</dbReference>
<comment type="caution">
    <text evidence="3">The sequence shown here is derived from an EMBL/GenBank/DDBJ whole genome shotgun (WGS) entry which is preliminary data.</text>
</comment>
<feature type="region of interest" description="Disordered" evidence="1">
    <location>
        <begin position="1"/>
        <end position="23"/>
    </location>
</feature>
<accession>A0AAN9B9K3</accession>